<proteinExistence type="predicted"/>
<feature type="domain" description="ABC transmembrane type-1" evidence="11">
    <location>
        <begin position="44"/>
        <end position="331"/>
    </location>
</feature>
<protein>
    <submittedName>
        <fullName evidence="12">ABC transporter ATP-binding protein</fullName>
    </submittedName>
</protein>
<evidence type="ECO:0000256" key="1">
    <source>
        <dbReference type="ARBA" id="ARBA00004651"/>
    </source>
</evidence>
<dbReference type="FunFam" id="3.40.50.300:FF:000287">
    <property type="entry name" value="Multidrug ABC transporter ATP-binding protein"/>
    <property type="match status" value="1"/>
</dbReference>
<sequence length="597" mass="65487">MNGFGGGMQRGIGSGGTPVAKAKDMRETLLRLWTYFGNERKGLLAVFALSLGGTLLGLASPYLIGRVIDGLEMERIPGMESRERLFLLCMGLGAVYAADALAGLGQGWLMARISQNVVHQLRKNLFGKLQKLPLRFFDTHTHGEVMSRLANDVDNISSTVATSMTQFFSGVLMVGGALGVMLWLSPLLTMASAVTLPLMLLLTRTIGRKTRELFREQQNALGRLNGLIEEGISGLLVVKAYNREAVMGLDFQKANQALMQAGIRAQVWAGMMMPSMHVLNNLGFVTVAFFGGWMALHSMASIGLIASFVGYTKQFTRPLVTLSNIYNTLQTAIAGAERVFEVLDEEEEAENVEKPLPLGRIQGRVVFDRVDFSYEPGQPVLKSISFQVRPGMTVALVGPTGAGKTTIVNLLTRFYEADGGSITIDGNPIGAYAREELLGRFGVVLQDTYLFAGTIRENLRYGRQDAGDKEILEAARVSGAHQFIHHLPHGYDTELVESGRNLSQGERQLLAITRAMLTEHDILVLDEATSNIDTRTEMHIQSALLKLMEGKTSFVIAHRLSTIRDADLILVVEEGRISQQGTHQTLSMEEGYYRNSL</sequence>
<evidence type="ECO:0000259" key="10">
    <source>
        <dbReference type="PROSITE" id="PS50893"/>
    </source>
</evidence>
<accession>A0A7X5HWQ6</accession>
<dbReference type="InterPro" id="IPR003439">
    <property type="entry name" value="ABC_transporter-like_ATP-bd"/>
</dbReference>
<dbReference type="InterPro" id="IPR039421">
    <property type="entry name" value="Type_1_exporter"/>
</dbReference>
<keyword evidence="5" id="KW-0547">Nucleotide-binding</keyword>
<dbReference type="GO" id="GO:0015421">
    <property type="term" value="F:ABC-type oligopeptide transporter activity"/>
    <property type="evidence" value="ECO:0007669"/>
    <property type="project" value="TreeGrafter"/>
</dbReference>
<name>A0A7X5HWQ6_9FIRM</name>
<dbReference type="InterPro" id="IPR036640">
    <property type="entry name" value="ABC1_TM_sf"/>
</dbReference>
<evidence type="ECO:0000256" key="3">
    <source>
        <dbReference type="ARBA" id="ARBA00022475"/>
    </source>
</evidence>
<dbReference type="PROSITE" id="PS50929">
    <property type="entry name" value="ABC_TM1F"/>
    <property type="match status" value="1"/>
</dbReference>
<dbReference type="FunFam" id="1.20.1560.10:FF:000011">
    <property type="entry name" value="Multidrug ABC transporter ATP-binding protein"/>
    <property type="match status" value="1"/>
</dbReference>
<evidence type="ECO:0000256" key="7">
    <source>
        <dbReference type="ARBA" id="ARBA00022989"/>
    </source>
</evidence>
<dbReference type="InterPro" id="IPR027417">
    <property type="entry name" value="P-loop_NTPase"/>
</dbReference>
<dbReference type="GO" id="GO:0016887">
    <property type="term" value="F:ATP hydrolysis activity"/>
    <property type="evidence" value="ECO:0007669"/>
    <property type="project" value="InterPro"/>
</dbReference>
<dbReference type="PANTHER" id="PTHR43394:SF1">
    <property type="entry name" value="ATP-BINDING CASSETTE SUB-FAMILY B MEMBER 10, MITOCHONDRIAL"/>
    <property type="match status" value="1"/>
</dbReference>
<evidence type="ECO:0000313" key="12">
    <source>
        <dbReference type="EMBL" id="NDL67988.1"/>
    </source>
</evidence>
<dbReference type="GO" id="GO:0005886">
    <property type="term" value="C:plasma membrane"/>
    <property type="evidence" value="ECO:0007669"/>
    <property type="project" value="UniProtKB-SubCell"/>
</dbReference>
<comment type="subcellular location">
    <subcellularLocation>
        <location evidence="1">Cell membrane</location>
        <topology evidence="1">Multi-pass membrane protein</topology>
    </subcellularLocation>
</comment>
<dbReference type="CDD" id="cd03254">
    <property type="entry name" value="ABCC_Glucan_exporter_like"/>
    <property type="match status" value="1"/>
</dbReference>
<dbReference type="Proteomes" id="UP000461585">
    <property type="component" value="Unassembled WGS sequence"/>
</dbReference>
<feature type="domain" description="ABC transporter" evidence="10">
    <location>
        <begin position="365"/>
        <end position="597"/>
    </location>
</feature>
<feature type="transmembrane region" description="Helical" evidence="9">
    <location>
        <begin position="42"/>
        <end position="64"/>
    </location>
</feature>
<reference evidence="12 13" key="1">
    <citation type="submission" date="2020-01" db="EMBL/GenBank/DDBJ databases">
        <title>Anaeroalcalibacter tamaniensis gen. nov., sp. nov., moderately halophilic strictly anaerobic fermenter bacterium from mud volcano of Taman peninsula.</title>
        <authorList>
            <person name="Frolova A."/>
            <person name="Merkel A.Y."/>
            <person name="Slobodkin A.I."/>
        </authorList>
    </citation>
    <scope>NUCLEOTIDE SEQUENCE [LARGE SCALE GENOMIC DNA]</scope>
    <source>
        <strain evidence="12 13">F-3ap</strain>
    </source>
</reference>
<evidence type="ECO:0000313" key="13">
    <source>
        <dbReference type="Proteomes" id="UP000461585"/>
    </source>
</evidence>
<feature type="transmembrane region" description="Helical" evidence="9">
    <location>
        <begin position="180"/>
        <end position="202"/>
    </location>
</feature>
<keyword evidence="7 9" id="KW-1133">Transmembrane helix</keyword>
<dbReference type="SUPFAM" id="SSF52540">
    <property type="entry name" value="P-loop containing nucleoside triphosphate hydrolases"/>
    <property type="match status" value="1"/>
</dbReference>
<dbReference type="Pfam" id="PF00664">
    <property type="entry name" value="ABC_membrane"/>
    <property type="match status" value="1"/>
</dbReference>
<feature type="transmembrane region" description="Helical" evidence="9">
    <location>
        <begin position="282"/>
        <end position="311"/>
    </location>
</feature>
<keyword evidence="4 9" id="KW-0812">Transmembrane</keyword>
<dbReference type="RefSeq" id="WP_162370714.1">
    <property type="nucleotide sequence ID" value="NZ_JAAEEH010000025.1"/>
</dbReference>
<feature type="transmembrane region" description="Helical" evidence="9">
    <location>
        <begin position="85"/>
        <end position="109"/>
    </location>
</feature>
<keyword evidence="8 9" id="KW-0472">Membrane</keyword>
<dbReference type="InterPro" id="IPR011527">
    <property type="entry name" value="ABC1_TM_dom"/>
</dbReference>
<keyword evidence="2" id="KW-0813">Transport</keyword>
<evidence type="ECO:0000256" key="4">
    <source>
        <dbReference type="ARBA" id="ARBA00022692"/>
    </source>
</evidence>
<evidence type="ECO:0000256" key="8">
    <source>
        <dbReference type="ARBA" id="ARBA00023136"/>
    </source>
</evidence>
<gene>
    <name evidence="12" type="ORF">GXN74_09575</name>
</gene>
<dbReference type="PANTHER" id="PTHR43394">
    <property type="entry name" value="ATP-DEPENDENT PERMEASE MDL1, MITOCHONDRIAL"/>
    <property type="match status" value="1"/>
</dbReference>
<dbReference type="AlphaFoldDB" id="A0A7X5HWQ6"/>
<evidence type="ECO:0000256" key="5">
    <source>
        <dbReference type="ARBA" id="ARBA00022741"/>
    </source>
</evidence>
<dbReference type="CDD" id="cd18547">
    <property type="entry name" value="ABC_6TM_Tm288_like"/>
    <property type="match status" value="1"/>
</dbReference>
<keyword evidence="6 12" id="KW-0067">ATP-binding</keyword>
<dbReference type="PROSITE" id="PS50893">
    <property type="entry name" value="ABC_TRANSPORTER_2"/>
    <property type="match status" value="1"/>
</dbReference>
<dbReference type="GO" id="GO:0005524">
    <property type="term" value="F:ATP binding"/>
    <property type="evidence" value="ECO:0007669"/>
    <property type="project" value="UniProtKB-KW"/>
</dbReference>
<dbReference type="Gene3D" id="1.20.1560.10">
    <property type="entry name" value="ABC transporter type 1, transmembrane domain"/>
    <property type="match status" value="1"/>
</dbReference>
<keyword evidence="13" id="KW-1185">Reference proteome</keyword>
<evidence type="ECO:0000256" key="9">
    <source>
        <dbReference type="SAM" id="Phobius"/>
    </source>
</evidence>
<keyword evidence="3" id="KW-1003">Cell membrane</keyword>
<dbReference type="Gene3D" id="3.40.50.300">
    <property type="entry name" value="P-loop containing nucleotide triphosphate hydrolases"/>
    <property type="match status" value="1"/>
</dbReference>
<dbReference type="SUPFAM" id="SSF90123">
    <property type="entry name" value="ABC transporter transmembrane region"/>
    <property type="match status" value="1"/>
</dbReference>
<evidence type="ECO:0000256" key="6">
    <source>
        <dbReference type="ARBA" id="ARBA00022840"/>
    </source>
</evidence>
<dbReference type="InterPro" id="IPR003593">
    <property type="entry name" value="AAA+_ATPase"/>
</dbReference>
<dbReference type="EMBL" id="JAAEEH010000025">
    <property type="protein sequence ID" value="NDL67988.1"/>
    <property type="molecule type" value="Genomic_DNA"/>
</dbReference>
<dbReference type="Pfam" id="PF00005">
    <property type="entry name" value="ABC_tran"/>
    <property type="match status" value="1"/>
</dbReference>
<organism evidence="12 13">
    <name type="scientific">Anaerotalea alkaliphila</name>
    <dbReference type="NCBI Taxonomy" id="2662126"/>
    <lineage>
        <taxon>Bacteria</taxon>
        <taxon>Bacillati</taxon>
        <taxon>Bacillota</taxon>
        <taxon>Clostridia</taxon>
        <taxon>Eubacteriales</taxon>
        <taxon>Anaerotalea</taxon>
    </lineage>
</organism>
<evidence type="ECO:0000259" key="11">
    <source>
        <dbReference type="PROSITE" id="PS50929"/>
    </source>
</evidence>
<comment type="caution">
    <text evidence="12">The sequence shown here is derived from an EMBL/GenBank/DDBJ whole genome shotgun (WGS) entry which is preliminary data.</text>
</comment>
<evidence type="ECO:0000256" key="2">
    <source>
        <dbReference type="ARBA" id="ARBA00022448"/>
    </source>
</evidence>
<dbReference type="SMART" id="SM00382">
    <property type="entry name" value="AAA"/>
    <property type="match status" value="1"/>
</dbReference>